<dbReference type="InterPro" id="IPR011033">
    <property type="entry name" value="PRC_barrel-like_sf"/>
</dbReference>
<comment type="subcellular location">
    <subcellularLocation>
        <location evidence="5">Cytoplasm</location>
    </subcellularLocation>
</comment>
<reference evidence="8 9" key="1">
    <citation type="submission" date="2024-01" db="EMBL/GenBank/DDBJ databases">
        <title>Mesobacterium rodlantinim sp. nov., isolated from shallow sea hydrothermal systems off Kueishantao Island.</title>
        <authorList>
            <person name="Su Z."/>
            <person name="Tang K."/>
        </authorList>
    </citation>
    <scope>NUCLEOTIDE SEQUENCE [LARGE SCALE GENOMIC DNA]</scope>
    <source>
        <strain evidence="8 9">TK19101</strain>
    </source>
</reference>
<dbReference type="InterPro" id="IPR009000">
    <property type="entry name" value="Transl_B-barrel_sf"/>
</dbReference>
<dbReference type="NCBIfam" id="TIGR02273">
    <property type="entry name" value="16S_RimM"/>
    <property type="match status" value="1"/>
</dbReference>
<evidence type="ECO:0000259" key="6">
    <source>
        <dbReference type="Pfam" id="PF01782"/>
    </source>
</evidence>
<evidence type="ECO:0000313" key="8">
    <source>
        <dbReference type="EMBL" id="MEC3860777.1"/>
    </source>
</evidence>
<dbReference type="InterPro" id="IPR002676">
    <property type="entry name" value="RimM_N"/>
</dbReference>
<evidence type="ECO:0000256" key="5">
    <source>
        <dbReference type="HAMAP-Rule" id="MF_00014"/>
    </source>
</evidence>
<comment type="domain">
    <text evidence="5">The PRC barrel domain binds ribosomal protein uS19.</text>
</comment>
<dbReference type="RefSeq" id="WP_326296400.1">
    <property type="nucleotide sequence ID" value="NZ_JAYLLH010000005.1"/>
</dbReference>
<gene>
    <name evidence="5 8" type="primary">rimM</name>
    <name evidence="8" type="ORF">VK792_05730</name>
</gene>
<evidence type="ECO:0000313" key="9">
    <source>
        <dbReference type="Proteomes" id="UP001348149"/>
    </source>
</evidence>
<dbReference type="SUPFAM" id="SSF50346">
    <property type="entry name" value="PRC-barrel domain"/>
    <property type="match status" value="1"/>
</dbReference>
<protein>
    <recommendedName>
        <fullName evidence="5">Ribosome maturation factor RimM</fullName>
    </recommendedName>
</protein>
<comment type="caution">
    <text evidence="8">The sequence shown here is derived from an EMBL/GenBank/DDBJ whole genome shotgun (WGS) entry which is preliminary data.</text>
</comment>
<dbReference type="InterPro" id="IPR056792">
    <property type="entry name" value="PRC_RimM"/>
</dbReference>
<dbReference type="Pfam" id="PF24986">
    <property type="entry name" value="PRC_RimM"/>
    <property type="match status" value="1"/>
</dbReference>
<dbReference type="HAMAP" id="MF_00014">
    <property type="entry name" value="Ribosome_mat_RimM"/>
    <property type="match status" value="1"/>
</dbReference>
<evidence type="ECO:0000256" key="1">
    <source>
        <dbReference type="ARBA" id="ARBA00022490"/>
    </source>
</evidence>
<dbReference type="SUPFAM" id="SSF50447">
    <property type="entry name" value="Translation proteins"/>
    <property type="match status" value="1"/>
</dbReference>
<keyword evidence="9" id="KW-1185">Reference proteome</keyword>
<dbReference type="Gene3D" id="2.30.30.240">
    <property type="entry name" value="PRC-barrel domain"/>
    <property type="match status" value="1"/>
</dbReference>
<comment type="function">
    <text evidence="5">An accessory protein needed during the final step in the assembly of 30S ribosomal subunit, possibly for assembly of the head region. Essential for efficient processing of 16S rRNA. May be needed both before and after RbfA during the maturation of 16S rRNA. It has affinity for free ribosomal 30S subunits but not for 70S ribosomes.</text>
</comment>
<dbReference type="InterPro" id="IPR011961">
    <property type="entry name" value="RimM"/>
</dbReference>
<dbReference type="PANTHER" id="PTHR33692">
    <property type="entry name" value="RIBOSOME MATURATION FACTOR RIMM"/>
    <property type="match status" value="1"/>
</dbReference>
<keyword evidence="2 5" id="KW-0690">Ribosome biogenesis</keyword>
<sequence length="167" mass="17496">MAELICVGAIAGAFGVQGEVRLKSFTADPEAIANYGPLSTEDGATRFEVELTRAIKNGFAARLSGVATKEQADALKGTRLYAPREVLPSLPDDEFYHADLIGLTVFDTGGAELGRVKAVLNHGAGDILELTVPGNSATVLLPFTLAIVPTVDLSSERIVADPPDGLF</sequence>
<feature type="domain" description="RimM N-terminal" evidence="6">
    <location>
        <begin position="6"/>
        <end position="85"/>
    </location>
</feature>
<dbReference type="EMBL" id="JAYLLH010000005">
    <property type="protein sequence ID" value="MEC3860777.1"/>
    <property type="molecule type" value="Genomic_DNA"/>
</dbReference>
<keyword evidence="4 5" id="KW-0143">Chaperone</keyword>
<dbReference type="InterPro" id="IPR036976">
    <property type="entry name" value="RimM_N_sf"/>
</dbReference>
<keyword evidence="3 5" id="KW-0698">rRNA processing</keyword>
<comment type="similarity">
    <text evidence="5">Belongs to the RimM family.</text>
</comment>
<keyword evidence="1 5" id="KW-0963">Cytoplasm</keyword>
<dbReference type="Proteomes" id="UP001348149">
    <property type="component" value="Unassembled WGS sequence"/>
</dbReference>
<feature type="domain" description="Ribosome maturation factor RimM PRC barrel" evidence="7">
    <location>
        <begin position="98"/>
        <end position="166"/>
    </location>
</feature>
<dbReference type="Pfam" id="PF01782">
    <property type="entry name" value="RimM"/>
    <property type="match status" value="1"/>
</dbReference>
<organism evidence="8 9">
    <name type="scientific">Mesobacterium hydrothermale</name>
    <dbReference type="NCBI Taxonomy" id="3111907"/>
    <lineage>
        <taxon>Bacteria</taxon>
        <taxon>Pseudomonadati</taxon>
        <taxon>Pseudomonadota</taxon>
        <taxon>Alphaproteobacteria</taxon>
        <taxon>Rhodobacterales</taxon>
        <taxon>Roseobacteraceae</taxon>
        <taxon>Mesobacterium</taxon>
    </lineage>
</organism>
<evidence type="ECO:0000259" key="7">
    <source>
        <dbReference type="Pfam" id="PF24986"/>
    </source>
</evidence>
<evidence type="ECO:0000256" key="2">
    <source>
        <dbReference type="ARBA" id="ARBA00022517"/>
    </source>
</evidence>
<evidence type="ECO:0000256" key="4">
    <source>
        <dbReference type="ARBA" id="ARBA00023186"/>
    </source>
</evidence>
<evidence type="ECO:0000256" key="3">
    <source>
        <dbReference type="ARBA" id="ARBA00022552"/>
    </source>
</evidence>
<accession>A0ABU6HE94</accession>
<name>A0ABU6HE94_9RHOB</name>
<dbReference type="PANTHER" id="PTHR33692:SF1">
    <property type="entry name" value="RIBOSOME MATURATION FACTOR RIMM"/>
    <property type="match status" value="1"/>
</dbReference>
<proteinExistence type="inferred from homology"/>
<dbReference type="Gene3D" id="2.40.30.60">
    <property type="entry name" value="RimM"/>
    <property type="match status" value="1"/>
</dbReference>
<comment type="subunit">
    <text evidence="5">Binds ribosomal protein uS19.</text>
</comment>